<sequence>MSHPRPSRLLRHTAAAAACGALLLPAALAVSAHADSPAAPHSAPGDPKDPGKSATDTMDKLLGSPKPGGKTDHNPCNLGDALKGLFGAGGGKDKQDGDKKSDNDPTPGDKDSNDPTTDSAPESTPGTTDSNASTDDTTPPSDSSKNGPTANTEATKDQVAQFGTYVGTFLKNLETAMQKD</sequence>
<feature type="region of interest" description="Disordered" evidence="1">
    <location>
        <begin position="32"/>
        <end position="157"/>
    </location>
</feature>
<dbReference type="EMBL" id="CP023778">
    <property type="protein sequence ID" value="ATL70930.1"/>
    <property type="molecule type" value="Genomic_DNA"/>
</dbReference>
<feature type="signal peptide" evidence="2">
    <location>
        <begin position="1"/>
        <end position="34"/>
    </location>
</feature>
<feature type="compositionally biased region" description="Low complexity" evidence="1">
    <location>
        <begin position="127"/>
        <end position="144"/>
    </location>
</feature>
<gene>
    <name evidence="3" type="ORF">CRH09_36845</name>
</gene>
<evidence type="ECO:0000256" key="1">
    <source>
        <dbReference type="SAM" id="MobiDB-lite"/>
    </source>
</evidence>
<reference evidence="3 4" key="1">
    <citation type="submission" date="2017-10" db="EMBL/GenBank/DDBJ databases">
        <title>Comparative genomics between pathogenic Norcardia.</title>
        <authorList>
            <person name="Zeng L."/>
        </authorList>
    </citation>
    <scope>NUCLEOTIDE SEQUENCE [LARGE SCALE GENOMIC DNA]</scope>
    <source>
        <strain evidence="3 4">NC_YFY_NT001</strain>
    </source>
</reference>
<feature type="compositionally biased region" description="Basic and acidic residues" evidence="1">
    <location>
        <begin position="91"/>
        <end position="113"/>
    </location>
</feature>
<dbReference type="AlphaFoldDB" id="A0A291RUF1"/>
<keyword evidence="2" id="KW-0732">Signal</keyword>
<proteinExistence type="predicted"/>
<name>A0A291RUF1_9NOCA</name>
<dbReference type="KEGG" id="ntp:CRH09_36845"/>
<protein>
    <submittedName>
        <fullName evidence="3">Uncharacterized protein</fullName>
    </submittedName>
</protein>
<organism evidence="3 4">
    <name type="scientific">Nocardia terpenica</name>
    <dbReference type="NCBI Taxonomy" id="455432"/>
    <lineage>
        <taxon>Bacteria</taxon>
        <taxon>Bacillati</taxon>
        <taxon>Actinomycetota</taxon>
        <taxon>Actinomycetes</taxon>
        <taxon>Mycobacteriales</taxon>
        <taxon>Nocardiaceae</taxon>
        <taxon>Nocardia</taxon>
    </lineage>
</organism>
<feature type="chain" id="PRO_5012990934" evidence="2">
    <location>
        <begin position="35"/>
        <end position="180"/>
    </location>
</feature>
<evidence type="ECO:0000256" key="2">
    <source>
        <dbReference type="SAM" id="SignalP"/>
    </source>
</evidence>
<accession>A0A291RUF1</accession>
<evidence type="ECO:0000313" key="3">
    <source>
        <dbReference type="EMBL" id="ATL70930.1"/>
    </source>
</evidence>
<dbReference type="Proteomes" id="UP000221961">
    <property type="component" value="Chromosome"/>
</dbReference>
<feature type="compositionally biased region" description="Polar residues" evidence="1">
    <location>
        <begin position="114"/>
        <end position="126"/>
    </location>
</feature>
<feature type="compositionally biased region" description="Low complexity" evidence="1">
    <location>
        <begin position="32"/>
        <end position="43"/>
    </location>
</feature>
<evidence type="ECO:0000313" key="4">
    <source>
        <dbReference type="Proteomes" id="UP000221961"/>
    </source>
</evidence>